<dbReference type="AlphaFoldDB" id="X0ZKP8"/>
<dbReference type="EMBL" id="BART01006296">
    <property type="protein sequence ID" value="GAG60928.1"/>
    <property type="molecule type" value="Genomic_DNA"/>
</dbReference>
<sequence length="61" mass="6203">IAGLTPSLKGARGGVSVALAALGIIGVGAAELMVYPYWCLEKGYGKSIGVSLEHDNGKKSK</sequence>
<feature type="transmembrane region" description="Helical" evidence="1">
    <location>
        <begin position="15"/>
        <end position="38"/>
    </location>
</feature>
<evidence type="ECO:0000313" key="2">
    <source>
        <dbReference type="EMBL" id="GAG60928.1"/>
    </source>
</evidence>
<comment type="caution">
    <text evidence="2">The sequence shown here is derived from an EMBL/GenBank/DDBJ whole genome shotgun (WGS) entry which is preliminary data.</text>
</comment>
<evidence type="ECO:0000256" key="1">
    <source>
        <dbReference type="SAM" id="Phobius"/>
    </source>
</evidence>
<organism evidence="2">
    <name type="scientific">marine sediment metagenome</name>
    <dbReference type="NCBI Taxonomy" id="412755"/>
    <lineage>
        <taxon>unclassified sequences</taxon>
        <taxon>metagenomes</taxon>
        <taxon>ecological metagenomes</taxon>
    </lineage>
</organism>
<accession>X0ZKP8</accession>
<proteinExistence type="predicted"/>
<keyword evidence="1" id="KW-0472">Membrane</keyword>
<reference evidence="2" key="1">
    <citation type="journal article" date="2014" name="Front. Microbiol.">
        <title>High frequency of phylogenetically diverse reductive dehalogenase-homologous genes in deep subseafloor sedimentary metagenomes.</title>
        <authorList>
            <person name="Kawai M."/>
            <person name="Futagami T."/>
            <person name="Toyoda A."/>
            <person name="Takaki Y."/>
            <person name="Nishi S."/>
            <person name="Hori S."/>
            <person name="Arai W."/>
            <person name="Tsubouchi T."/>
            <person name="Morono Y."/>
            <person name="Uchiyama I."/>
            <person name="Ito T."/>
            <person name="Fujiyama A."/>
            <person name="Inagaki F."/>
            <person name="Takami H."/>
        </authorList>
    </citation>
    <scope>NUCLEOTIDE SEQUENCE</scope>
    <source>
        <strain evidence="2">Expedition CK06-06</strain>
    </source>
</reference>
<keyword evidence="1" id="KW-1133">Transmembrane helix</keyword>
<name>X0ZKP8_9ZZZZ</name>
<feature type="non-terminal residue" evidence="2">
    <location>
        <position position="1"/>
    </location>
</feature>
<gene>
    <name evidence="2" type="ORF">S01H4_14352</name>
</gene>
<protein>
    <submittedName>
        <fullName evidence="2">Uncharacterized protein</fullName>
    </submittedName>
</protein>
<keyword evidence="1" id="KW-0812">Transmembrane</keyword>